<reference evidence="1 2" key="1">
    <citation type="journal article" date="2016" name="Nat. Commun.">
        <title>Thousands of microbial genomes shed light on interconnected biogeochemical processes in an aquifer system.</title>
        <authorList>
            <person name="Anantharaman K."/>
            <person name="Brown C.T."/>
            <person name="Hug L.A."/>
            <person name="Sharon I."/>
            <person name="Castelle C.J."/>
            <person name="Probst A.J."/>
            <person name="Thomas B.C."/>
            <person name="Singh A."/>
            <person name="Wilkins M.J."/>
            <person name="Karaoz U."/>
            <person name="Brodie E.L."/>
            <person name="Williams K.H."/>
            <person name="Hubbard S.S."/>
            <person name="Banfield J.F."/>
        </authorList>
    </citation>
    <scope>NUCLEOTIDE SEQUENCE [LARGE SCALE GENOMIC DNA]</scope>
</reference>
<evidence type="ECO:0000313" key="1">
    <source>
        <dbReference type="EMBL" id="OGG99045.1"/>
    </source>
</evidence>
<protein>
    <recommendedName>
        <fullName evidence="3">Outer membrane protein beta-barrel domain-containing protein</fullName>
    </recommendedName>
</protein>
<organism evidence="1 2">
    <name type="scientific">Candidatus Lambdaproteobacteria bacterium RIFOXYD2_FULL_56_26</name>
    <dbReference type="NCBI Taxonomy" id="1817773"/>
    <lineage>
        <taxon>Bacteria</taxon>
        <taxon>Pseudomonadati</taxon>
        <taxon>Pseudomonadota</taxon>
        <taxon>Candidatus Lambdaproteobacteria</taxon>
    </lineage>
</organism>
<dbReference type="EMBL" id="MFNF01000061">
    <property type="protein sequence ID" value="OGG99045.1"/>
    <property type="molecule type" value="Genomic_DNA"/>
</dbReference>
<sequence length="202" mass="22498">MKKLLCRYGGLLTLTFLGPTPNTYAGAEGAMFIGSSAFTLVTATDTSDRNPEFHQFNLGLRLTPKDSLSLEKISWRYYAPLGIPYGSAKSSKAEEYPGSVRSDGLGLAYQRFSDGGFYSALHALPLDQTFLDQNGNKIGTGKQLFLTLRFGYHFGKRFFLEPSIAFTHWPVNEGLPASFQAKEDQWPKYFLFEPGLHFGVNL</sequence>
<proteinExistence type="predicted"/>
<dbReference type="AlphaFoldDB" id="A0A1F6GLQ1"/>
<comment type="caution">
    <text evidence="1">The sequence shown here is derived from an EMBL/GenBank/DDBJ whole genome shotgun (WGS) entry which is preliminary data.</text>
</comment>
<gene>
    <name evidence="1" type="ORF">A2557_09775</name>
</gene>
<accession>A0A1F6GLQ1</accession>
<dbReference type="Proteomes" id="UP000177583">
    <property type="component" value="Unassembled WGS sequence"/>
</dbReference>
<evidence type="ECO:0000313" key="2">
    <source>
        <dbReference type="Proteomes" id="UP000177583"/>
    </source>
</evidence>
<evidence type="ECO:0008006" key="3">
    <source>
        <dbReference type="Google" id="ProtNLM"/>
    </source>
</evidence>
<name>A0A1F6GLQ1_9PROT</name>